<evidence type="ECO:0000313" key="2">
    <source>
        <dbReference type="Proteomes" id="UP000006663"/>
    </source>
</evidence>
<gene>
    <name evidence="1" type="ordered locus">Hbor_18100</name>
</gene>
<dbReference type="Proteomes" id="UP000006663">
    <property type="component" value="Chromosome"/>
</dbReference>
<dbReference type="HOGENOM" id="CLU_3362494_0_0_2"/>
<accession>E4NMW5</accession>
<proteinExistence type="predicted"/>
<keyword evidence="2" id="KW-1185">Reference proteome</keyword>
<dbReference type="KEGG" id="hbo:Hbor_18100"/>
<dbReference type="STRING" id="469382.Hbor_18100"/>
<dbReference type="EMBL" id="CP001690">
    <property type="protein sequence ID" value="ADQ67377.1"/>
    <property type="molecule type" value="Genomic_DNA"/>
</dbReference>
<evidence type="ECO:0000313" key="1">
    <source>
        <dbReference type="EMBL" id="ADQ67377.1"/>
    </source>
</evidence>
<reference evidence="1 2" key="1">
    <citation type="journal article" date="2009" name="Stand. Genomic Sci.">
        <title>Complete genome sequence of Halogeometricum borinquense type strain (PR3).</title>
        <authorList>
            <person name="Malfatti S."/>
            <person name="Tindall B.J."/>
            <person name="Schneider S."/>
            <person name="Fahnrich R."/>
            <person name="Lapidus A."/>
            <person name="Labuttii K."/>
            <person name="Copeland A."/>
            <person name="Glavina Del Rio T."/>
            <person name="Nolan M."/>
            <person name="Chen F."/>
            <person name="Lucas S."/>
            <person name="Tice H."/>
            <person name="Cheng J.F."/>
            <person name="Bruce D."/>
            <person name="Goodwin L."/>
            <person name="Pitluck S."/>
            <person name="Anderson I."/>
            <person name="Pati A."/>
            <person name="Ivanova N."/>
            <person name="Mavromatis K."/>
            <person name="Chen A."/>
            <person name="Palaniappan K."/>
            <person name="D'haeseleer P."/>
            <person name="Goker M."/>
            <person name="Bristow J."/>
            <person name="Eisen J.A."/>
            <person name="Markowitz V."/>
            <person name="Hugenholtz P."/>
            <person name="Kyrpides N.C."/>
            <person name="Klenk H.P."/>
            <person name="Chain P."/>
        </authorList>
    </citation>
    <scope>NUCLEOTIDE SEQUENCE [LARGE SCALE GENOMIC DNA]</scope>
    <source>
        <strain evidence="2">ATCC 700274 / DSM 11551 / JCM 10706 / KCTC 4070 / PR3</strain>
    </source>
</reference>
<organism evidence="1 2">
    <name type="scientific">Halogeometricum borinquense (strain ATCC 700274 / DSM 11551 / JCM 10706 / KCTC 4070 / PR3)</name>
    <dbReference type="NCBI Taxonomy" id="469382"/>
    <lineage>
        <taxon>Archaea</taxon>
        <taxon>Methanobacteriati</taxon>
        <taxon>Methanobacteriota</taxon>
        <taxon>Stenosarchaea group</taxon>
        <taxon>Halobacteria</taxon>
        <taxon>Halobacteriales</taxon>
        <taxon>Haloferacaceae</taxon>
        <taxon>Halogeometricum</taxon>
    </lineage>
</organism>
<protein>
    <submittedName>
        <fullName evidence="1">Uncharacterized protein</fullName>
    </submittedName>
</protein>
<dbReference type="AlphaFoldDB" id="E4NMW5"/>
<sequence length="35" mass="3973">MQFVTVRRSVTGLNFTVAMEDALATDYHRQEVESA</sequence>
<name>E4NMW5_HALBP</name>